<evidence type="ECO:0000313" key="5">
    <source>
        <dbReference type="EMBL" id="KAG6123024.1"/>
    </source>
</evidence>
<feature type="compositionally biased region" description="Basic and acidic residues" evidence="4">
    <location>
        <begin position="405"/>
        <end position="419"/>
    </location>
</feature>
<feature type="coiled-coil region" evidence="3">
    <location>
        <begin position="74"/>
        <end position="136"/>
    </location>
</feature>
<reference evidence="5 6" key="1">
    <citation type="journal article" date="2020" name="bioRxiv">
        <title>Whole genome comparisons of ergot fungi reveals the divergence and evolution of species within the genus Claviceps are the result of varying mechanisms driving genome evolution and host range expansion.</title>
        <authorList>
            <person name="Wyka S.A."/>
            <person name="Mondo S.J."/>
            <person name="Liu M."/>
            <person name="Dettman J."/>
            <person name="Nalam V."/>
            <person name="Broders K.D."/>
        </authorList>
    </citation>
    <scope>NUCLEOTIDE SEQUENCE [LARGE SCALE GENOMIC DNA]</scope>
    <source>
        <strain evidence="5 6">LM576</strain>
    </source>
</reference>
<evidence type="ECO:0008006" key="7">
    <source>
        <dbReference type="Google" id="ProtNLM"/>
    </source>
</evidence>
<evidence type="ECO:0000256" key="1">
    <source>
        <dbReference type="ARBA" id="ARBA00009291"/>
    </source>
</evidence>
<feature type="compositionally biased region" description="Basic and acidic residues" evidence="4">
    <location>
        <begin position="513"/>
        <end position="523"/>
    </location>
</feature>
<comment type="similarity">
    <text evidence="1">Belongs to the ADIP family.</text>
</comment>
<feature type="compositionally biased region" description="Basic and acidic residues" evidence="4">
    <location>
        <begin position="710"/>
        <end position="721"/>
    </location>
</feature>
<feature type="compositionally biased region" description="Polar residues" evidence="4">
    <location>
        <begin position="535"/>
        <end position="560"/>
    </location>
</feature>
<gene>
    <name evidence="5" type="ORF">E4U13_000653</name>
</gene>
<feature type="compositionally biased region" description="Low complexity" evidence="4">
    <location>
        <begin position="695"/>
        <end position="709"/>
    </location>
</feature>
<comment type="caution">
    <text evidence="5">The sequence shown here is derived from an EMBL/GenBank/DDBJ whole genome shotgun (WGS) entry which is preliminary data.</text>
</comment>
<evidence type="ECO:0000313" key="6">
    <source>
        <dbReference type="Proteomes" id="UP000732380"/>
    </source>
</evidence>
<keyword evidence="6" id="KW-1185">Reference proteome</keyword>
<dbReference type="InterPro" id="IPR021622">
    <property type="entry name" value="Afadin/alpha-actinin-bd"/>
</dbReference>
<dbReference type="Proteomes" id="UP000732380">
    <property type="component" value="Unassembled WGS sequence"/>
</dbReference>
<organism evidence="5 6">
    <name type="scientific">Claviceps humidiphila</name>
    <dbReference type="NCBI Taxonomy" id="1294629"/>
    <lineage>
        <taxon>Eukaryota</taxon>
        <taxon>Fungi</taxon>
        <taxon>Dikarya</taxon>
        <taxon>Ascomycota</taxon>
        <taxon>Pezizomycotina</taxon>
        <taxon>Sordariomycetes</taxon>
        <taxon>Hypocreomycetidae</taxon>
        <taxon>Hypocreales</taxon>
        <taxon>Clavicipitaceae</taxon>
        <taxon>Claviceps</taxon>
    </lineage>
</organism>
<protein>
    <recommendedName>
        <fullName evidence="7">NIMA interactive protein</fullName>
    </recommendedName>
</protein>
<name>A0A9P7QA70_9HYPO</name>
<feature type="compositionally biased region" description="Low complexity" evidence="4">
    <location>
        <begin position="611"/>
        <end position="632"/>
    </location>
</feature>
<dbReference type="Pfam" id="PF11559">
    <property type="entry name" value="ADIP"/>
    <property type="match status" value="1"/>
</dbReference>
<keyword evidence="2 3" id="KW-0175">Coiled coil</keyword>
<proteinExistence type="inferred from homology"/>
<evidence type="ECO:0000256" key="3">
    <source>
        <dbReference type="SAM" id="Coils"/>
    </source>
</evidence>
<feature type="compositionally biased region" description="Basic and acidic residues" evidence="4">
    <location>
        <begin position="366"/>
        <end position="389"/>
    </location>
</feature>
<dbReference type="EMBL" id="SRQM01000012">
    <property type="protein sequence ID" value="KAG6123024.1"/>
    <property type="molecule type" value="Genomic_DNA"/>
</dbReference>
<feature type="region of interest" description="Disordered" evidence="4">
    <location>
        <begin position="695"/>
        <end position="799"/>
    </location>
</feature>
<dbReference type="AlphaFoldDB" id="A0A9P7QA70"/>
<evidence type="ECO:0000256" key="4">
    <source>
        <dbReference type="SAM" id="MobiDB-lite"/>
    </source>
</evidence>
<feature type="compositionally biased region" description="Basic and acidic residues" evidence="4">
    <location>
        <begin position="739"/>
        <end position="750"/>
    </location>
</feature>
<accession>A0A9P7QA70</accession>
<evidence type="ECO:0000256" key="2">
    <source>
        <dbReference type="ARBA" id="ARBA00023054"/>
    </source>
</evidence>
<sequence>MIDTENLRTASLYINNQLLSRGLLRDGDSIDFAGTWLRDEEDAAVSGRIISLLNDLILRRDRDAEQRESLSMSMRSLRAENLKLTDDLARLHDKHTDAQRKADLATAAESTLKTQLKSAEAHARALKEDAARMKSLVAQTRSSCTMEIRRRDRQIDTLKKQLGEAGRSRGTRANPAITTITVTGEVGSHEWNPTTASLHSSSNNTSEESTDANCALRFMENETILGLARRLTEENDNVTGLMQDTMEQLRDMSGWTADTTSDEHVRKPSVLEDMVAELDAVMDHMRVILTNPSFVPIEEVVAREEEINRLKAGWVKMENRWKEAVHLMDGWRKRMAVSGKPVCDEELQMGIRLSPIRVQDMGEGSRPTEDHGLSVVKEESEEENGHEYLRSPCPGNADSRPGYAAREELELDDRGNHSDSDDDDDVAHHQDDLPTEPEDECAASHGKQPAQQDFSHDDEEESLEPSIPLAEPPQPAPLQNSHSAGNRGTLKNEKLLRTRTRPSNDRGTTSGETTHRPSRDSKPMRFMPVRPGRLASQSTRLPSRATKTVQRSRFPSNTSLDEALLPPKRAAEKEDTLSVAQSQNGESEESEELQAAAVTIKTHEIGRQQQTSTSTSSHTSSSSNSPTTPRASNSRRTRRTPGVEATVAQSPLTMTIAAKLAASEREADAARVRAKLKAARTSTRGVSRPIITATAAAASSSSAVPVATTTEKKQSSRHVEKTVMQAHGPQMQLLQEQGQQHENKQEEAGRLTKVQGEDAPAPPPEKRKRDRNKATAVSSRRRSTLTPWELRTLMEGEVQ</sequence>
<feature type="region of interest" description="Disordered" evidence="4">
    <location>
        <begin position="355"/>
        <end position="650"/>
    </location>
</feature>